<dbReference type="SMART" id="SM00082">
    <property type="entry name" value="LRRCT"/>
    <property type="match status" value="1"/>
</dbReference>
<dbReference type="FunFam" id="3.80.10.10:FF:001164">
    <property type="entry name" value="GH01279p"/>
    <property type="match status" value="1"/>
</dbReference>
<sequence length="514" mass="59740">MFHRLSTIGGILPMKITSSVEVNETIANYKTLNVQIEANKETALEQRLADIERRLSSVEQPVWKIEKSADMKAWDHCTETGFCRCIPALKQITCWRLNLRSIPATQSIPNDISHIDLSSNHLSTLHKDSFRGLTHLTLLDLSKNHLDFLPNDLLLDLDSLSNLRLQENKLESLDAQLFLKLRSLKILDMSQNQLLFALPYELFQSIYHIRVINLAHNKLRDLPNLQEQVVLEELDISKNELRSIGSSHFKQLKNLRTLRLSENFIDEIATDAFDNLMHLKCLYLKKNLITHINERHFRNLRNLIILDLAANKIQNIHSNAFHSLTKVFELHLSQNVLREIPEKLFLKMERLRKLMLFSNDFRYLHSQSFVGLRRLDSNKLQYLPKDCLDKIPKLLKIKLDKNPWHCDCHSIYLARFLREHYTKLWNGIAGGPICLGPGELGGKQVSILRFDHLCYGQWYSMVNLSPRLPIKQQSSDVIETTESLRDNVTEQKNSGKTSNRRNHLGFEVCHIRKL</sequence>
<keyword evidence="4" id="KW-0175">Coiled coil</keyword>
<dbReference type="SUPFAM" id="SSF52058">
    <property type="entry name" value="L domain-like"/>
    <property type="match status" value="1"/>
</dbReference>
<dbReference type="PROSITE" id="PS51450">
    <property type="entry name" value="LRR"/>
    <property type="match status" value="5"/>
</dbReference>
<dbReference type="PANTHER" id="PTHR24369">
    <property type="entry name" value="ANTIGEN BSP, PUTATIVE-RELATED"/>
    <property type="match status" value="1"/>
</dbReference>
<evidence type="ECO:0000256" key="4">
    <source>
        <dbReference type="SAM" id="Coils"/>
    </source>
</evidence>
<dbReference type="PRINTS" id="PR00019">
    <property type="entry name" value="LEURICHRPT"/>
</dbReference>
<dbReference type="PANTHER" id="PTHR24369:SF210">
    <property type="entry name" value="CHAOPTIN-RELATED"/>
    <property type="match status" value="1"/>
</dbReference>
<dbReference type="GO" id="GO:0005886">
    <property type="term" value="C:plasma membrane"/>
    <property type="evidence" value="ECO:0007669"/>
    <property type="project" value="TreeGrafter"/>
</dbReference>
<dbReference type="InterPro" id="IPR032675">
    <property type="entry name" value="LRR_dom_sf"/>
</dbReference>
<keyword evidence="7" id="KW-1185">Reference proteome</keyword>
<evidence type="ECO:0000256" key="2">
    <source>
        <dbReference type="ARBA" id="ARBA00022729"/>
    </source>
</evidence>
<proteinExistence type="predicted"/>
<dbReference type="Proteomes" id="UP000183832">
    <property type="component" value="Unassembled WGS sequence"/>
</dbReference>
<evidence type="ECO:0000313" key="7">
    <source>
        <dbReference type="Proteomes" id="UP000183832"/>
    </source>
</evidence>
<keyword evidence="3" id="KW-0677">Repeat</keyword>
<dbReference type="InterPro" id="IPR000483">
    <property type="entry name" value="Cys-rich_flank_reg_C"/>
</dbReference>
<dbReference type="Gene3D" id="3.80.10.10">
    <property type="entry name" value="Ribonuclease Inhibitor"/>
    <property type="match status" value="2"/>
</dbReference>
<dbReference type="InterPro" id="IPR001611">
    <property type="entry name" value="Leu-rich_rpt"/>
</dbReference>
<gene>
    <name evidence="6" type="ORF">CLUMA_CG011422</name>
</gene>
<organism evidence="6 7">
    <name type="scientific">Clunio marinus</name>
    <dbReference type="NCBI Taxonomy" id="568069"/>
    <lineage>
        <taxon>Eukaryota</taxon>
        <taxon>Metazoa</taxon>
        <taxon>Ecdysozoa</taxon>
        <taxon>Arthropoda</taxon>
        <taxon>Hexapoda</taxon>
        <taxon>Insecta</taxon>
        <taxon>Pterygota</taxon>
        <taxon>Neoptera</taxon>
        <taxon>Endopterygota</taxon>
        <taxon>Diptera</taxon>
        <taxon>Nematocera</taxon>
        <taxon>Chironomoidea</taxon>
        <taxon>Chironomidae</taxon>
        <taxon>Clunio</taxon>
    </lineage>
</organism>
<dbReference type="Pfam" id="PF12799">
    <property type="entry name" value="LRR_4"/>
    <property type="match status" value="1"/>
</dbReference>
<feature type="coiled-coil region" evidence="4">
    <location>
        <begin position="26"/>
        <end position="54"/>
    </location>
</feature>
<keyword evidence="2" id="KW-0732">Signal</keyword>
<dbReference type="InterPro" id="IPR003591">
    <property type="entry name" value="Leu-rich_rpt_typical-subtyp"/>
</dbReference>
<reference evidence="6 7" key="1">
    <citation type="submission" date="2015-04" db="EMBL/GenBank/DDBJ databases">
        <authorList>
            <person name="Syromyatnikov M.Y."/>
            <person name="Popov V.N."/>
        </authorList>
    </citation>
    <scope>NUCLEOTIDE SEQUENCE [LARGE SCALE GENOMIC DNA]</scope>
</reference>
<dbReference type="STRING" id="568069.A0A1J1ICP5"/>
<name>A0A1J1ICP5_9DIPT</name>
<evidence type="ECO:0000256" key="3">
    <source>
        <dbReference type="ARBA" id="ARBA00022737"/>
    </source>
</evidence>
<feature type="domain" description="LRRCT" evidence="5">
    <location>
        <begin position="402"/>
        <end position="455"/>
    </location>
</feature>
<dbReference type="InterPro" id="IPR025875">
    <property type="entry name" value="Leu-rich_rpt_4"/>
</dbReference>
<protein>
    <submittedName>
        <fullName evidence="6">CLUMA_CG011422, isoform A</fullName>
    </submittedName>
</protein>
<dbReference type="InterPro" id="IPR050541">
    <property type="entry name" value="LRR_TM_domain-containing"/>
</dbReference>
<accession>A0A1J1ICP5</accession>
<evidence type="ECO:0000313" key="6">
    <source>
        <dbReference type="EMBL" id="CRK98053.1"/>
    </source>
</evidence>
<dbReference type="OrthoDB" id="2013775at2759"/>
<dbReference type="Pfam" id="PF13855">
    <property type="entry name" value="LRR_8"/>
    <property type="match status" value="2"/>
</dbReference>
<dbReference type="SMART" id="SM00369">
    <property type="entry name" value="LRR_TYP"/>
    <property type="match status" value="10"/>
</dbReference>
<evidence type="ECO:0000259" key="5">
    <source>
        <dbReference type="SMART" id="SM00082"/>
    </source>
</evidence>
<evidence type="ECO:0000256" key="1">
    <source>
        <dbReference type="ARBA" id="ARBA00022614"/>
    </source>
</evidence>
<dbReference type="AlphaFoldDB" id="A0A1J1ICP5"/>
<dbReference type="EMBL" id="CVRI01000047">
    <property type="protein sequence ID" value="CRK98053.1"/>
    <property type="molecule type" value="Genomic_DNA"/>
</dbReference>
<keyword evidence="1" id="KW-0433">Leucine-rich repeat</keyword>